<dbReference type="EMBL" id="LN856998">
    <property type="protein sequence ID" value="CDP98455.1"/>
    <property type="molecule type" value="Genomic_DNA"/>
</dbReference>
<keyword evidence="1" id="KW-0472">Membrane</keyword>
<proteinExistence type="predicted"/>
<evidence type="ECO:0000256" key="1">
    <source>
        <dbReference type="SAM" id="Phobius"/>
    </source>
</evidence>
<keyword evidence="1" id="KW-1133">Transmembrane helix</keyword>
<organism evidence="2">
    <name type="scientific">Brugia malayi</name>
    <name type="common">Filarial nematode worm</name>
    <dbReference type="NCBI Taxonomy" id="6279"/>
    <lineage>
        <taxon>Eukaryota</taxon>
        <taxon>Metazoa</taxon>
        <taxon>Ecdysozoa</taxon>
        <taxon>Nematoda</taxon>
        <taxon>Chromadorea</taxon>
        <taxon>Rhabditida</taxon>
        <taxon>Spirurina</taxon>
        <taxon>Spiruromorpha</taxon>
        <taxon>Filarioidea</taxon>
        <taxon>Onchocercidae</taxon>
        <taxon>Brugia</taxon>
    </lineage>
</organism>
<keyword evidence="1" id="KW-0812">Transmembrane</keyword>
<reference evidence="2" key="2">
    <citation type="submission" date="2012-12" db="EMBL/GenBank/DDBJ databases">
        <authorList>
            <consortium name="WormBase Consortium"/>
            <person name="Ghedin E."/>
            <person name="Paulini M."/>
        </authorList>
    </citation>
    <scope>NUCLEOTIDE SEQUENCE</scope>
    <source>
        <strain evidence="2">FR3</strain>
    </source>
</reference>
<feature type="non-terminal residue" evidence="2">
    <location>
        <position position="1"/>
    </location>
</feature>
<sequence length="137" mass="15927">PFNIILLLSLMRTSSVLLVASVGSYMMYRVCARFLGKNFVWTILEQARFDLLTRNETYLLKPRMPKTNLKNISVGFYLIFFFFQSYIASDEYDSCCSADLTDDEQNSCDSHVFATVPSSACFNFYELNYEYRCKIIC</sequence>
<feature type="transmembrane region" description="Helical" evidence="1">
    <location>
        <begin position="6"/>
        <end position="28"/>
    </location>
</feature>
<accession>A0A1I9G3K1</accession>
<dbReference type="AlphaFoldDB" id="A0A1I9G3K1"/>
<name>A0A1I9G3K1_BRUMA</name>
<evidence type="ECO:0000313" key="2">
    <source>
        <dbReference type="EMBL" id="CDP98455.1"/>
    </source>
</evidence>
<feature type="transmembrane region" description="Helical" evidence="1">
    <location>
        <begin position="69"/>
        <end position="87"/>
    </location>
</feature>
<protein>
    <submittedName>
        <fullName evidence="2">Bm4553, isoform a</fullName>
    </submittedName>
</protein>
<reference evidence="2" key="1">
    <citation type="journal article" date="2007" name="Science">
        <title>Draft genome of the filarial nematode parasite Brugia malayi.</title>
        <authorList>
            <person name="Ghedin E."/>
            <person name="Wang S."/>
            <person name="Spiro D."/>
            <person name="Caler E."/>
            <person name="Zhao Q."/>
            <person name="Crabtree J."/>
            <person name="Allen J.E."/>
            <person name="Delcher A.L."/>
            <person name="Guiliano D.B."/>
            <person name="Miranda-Saavedra D."/>
            <person name="Angiuoli S.V."/>
            <person name="Creasy T."/>
            <person name="Amedeo P."/>
            <person name="Haas B."/>
            <person name="El-Sayed N.M."/>
            <person name="Wortman J.R."/>
            <person name="Feldblyum T."/>
            <person name="Tallon L."/>
            <person name="Schatz M."/>
            <person name="Shumway M."/>
            <person name="Koo H."/>
            <person name="Salzberg S.L."/>
            <person name="Schobel S."/>
            <person name="Pertea M."/>
            <person name="Pop M."/>
            <person name="White O."/>
            <person name="Barton G.J."/>
            <person name="Carlow C.K."/>
            <person name="Crawford M.J."/>
            <person name="Daub J."/>
            <person name="Dimmic M.W."/>
            <person name="Estes C.F."/>
            <person name="Foster J.M."/>
            <person name="Ganatra M."/>
            <person name="Gregory W.F."/>
            <person name="Johnson N.M."/>
            <person name="Jin J."/>
            <person name="Komuniecki R."/>
            <person name="Korf I."/>
            <person name="Kumar S."/>
            <person name="Laney S."/>
            <person name="Li B.W."/>
            <person name="Li W."/>
            <person name="Lindblom T.H."/>
            <person name="Lustigman S."/>
            <person name="Ma D."/>
            <person name="Maina C.V."/>
            <person name="Martin D.M."/>
            <person name="McCarter J.P."/>
            <person name="McReynolds L."/>
            <person name="Mitreva M."/>
            <person name="Nutman T.B."/>
            <person name="Parkinson J."/>
            <person name="Peregrin-Alvarez J.M."/>
            <person name="Poole C."/>
            <person name="Ren Q."/>
            <person name="Saunders L."/>
            <person name="Sluder A.E."/>
            <person name="Smith K."/>
            <person name="Stanke M."/>
            <person name="Unnasch T.R."/>
            <person name="Ware J."/>
            <person name="Wei A.D."/>
            <person name="Weil G."/>
            <person name="Williams D.J."/>
            <person name="Zhang Y."/>
            <person name="Williams S.A."/>
            <person name="Fraser-Liggett C."/>
            <person name="Slatko B."/>
            <person name="Blaxter M.L."/>
            <person name="Scott A.L."/>
        </authorList>
    </citation>
    <scope>NUCLEOTIDE SEQUENCE</scope>
    <source>
        <strain evidence="2">FR3</strain>
    </source>
</reference>
<gene>
    <name evidence="2" type="primary">Bm4553</name>
    <name evidence="2" type="ORF">BM_Bm4553</name>
</gene>